<keyword evidence="2" id="KW-1003">Cell membrane</keyword>
<keyword evidence="8 12" id="KW-0675">Receptor</keyword>
<evidence type="ECO:0000256" key="2">
    <source>
        <dbReference type="ARBA" id="ARBA00022475"/>
    </source>
</evidence>
<dbReference type="AlphaFoldDB" id="A0A2I4PH45"/>
<feature type="signal peptide" evidence="11">
    <location>
        <begin position="1"/>
        <end position="20"/>
    </location>
</feature>
<evidence type="ECO:0000256" key="8">
    <source>
        <dbReference type="ARBA" id="ARBA00023170"/>
    </source>
</evidence>
<keyword evidence="7 10" id="KW-0472">Membrane</keyword>
<dbReference type="GO" id="GO:0004984">
    <property type="term" value="F:olfactory receptor activity"/>
    <property type="evidence" value="ECO:0007669"/>
    <property type="project" value="InterPro"/>
</dbReference>
<evidence type="ECO:0000256" key="7">
    <source>
        <dbReference type="ARBA" id="ARBA00023136"/>
    </source>
</evidence>
<sequence>MIFCETLVMFILSLIGEAITDRSVALRDELYFVGWYNLDHRNRKILLNFYTAMTEPLVITVMGLINLSLDTFSSIMNTAYSFFNLMSTQSVAS</sequence>
<dbReference type="PANTHER" id="PTHR21137:SF35">
    <property type="entry name" value="ODORANT RECEPTOR 19A-RELATED"/>
    <property type="match status" value="1"/>
</dbReference>
<feature type="transmembrane region" description="Helical" evidence="10">
    <location>
        <begin position="45"/>
        <end position="67"/>
    </location>
</feature>
<evidence type="ECO:0000256" key="6">
    <source>
        <dbReference type="ARBA" id="ARBA00022989"/>
    </source>
</evidence>
<keyword evidence="3" id="KW-0716">Sensory transduction</keyword>
<keyword evidence="11" id="KW-0732">Signal</keyword>
<evidence type="ECO:0000313" key="12">
    <source>
        <dbReference type="EMBL" id="APZ81470.1"/>
    </source>
</evidence>
<evidence type="ECO:0000256" key="11">
    <source>
        <dbReference type="SAM" id="SignalP"/>
    </source>
</evidence>
<keyword evidence="5" id="KW-0552">Olfaction</keyword>
<reference evidence="12" key="1">
    <citation type="submission" date="2016-01" db="EMBL/GenBank/DDBJ databases">
        <title>Candidate chemosensory genes identified in Adelphocoris lineolatus (Goeze) (Hemiptera: Miridae) by antennal transcriptome analysis.</title>
        <authorList>
            <person name="Xiao Y."/>
        </authorList>
    </citation>
    <scope>NUCLEOTIDE SEQUENCE</scope>
</reference>
<accession>A0A2I4PH45</accession>
<dbReference type="InterPro" id="IPR004117">
    <property type="entry name" value="7tm6_olfct_rcpt"/>
</dbReference>
<keyword evidence="4 10" id="KW-0812">Transmembrane</keyword>
<evidence type="ECO:0000256" key="5">
    <source>
        <dbReference type="ARBA" id="ARBA00022725"/>
    </source>
</evidence>
<organism evidence="12">
    <name type="scientific">Adelphocoris lineolatus</name>
    <name type="common">Alfalfa plant bug</name>
    <dbReference type="NCBI Taxonomy" id="236346"/>
    <lineage>
        <taxon>Eukaryota</taxon>
        <taxon>Metazoa</taxon>
        <taxon>Ecdysozoa</taxon>
        <taxon>Arthropoda</taxon>
        <taxon>Hexapoda</taxon>
        <taxon>Insecta</taxon>
        <taxon>Pterygota</taxon>
        <taxon>Neoptera</taxon>
        <taxon>Paraneoptera</taxon>
        <taxon>Hemiptera</taxon>
        <taxon>Heteroptera</taxon>
        <taxon>Panheteroptera</taxon>
        <taxon>Cimicomorpha</taxon>
        <taxon>Miridae</taxon>
        <taxon>Mirini</taxon>
        <taxon>Adelphocoris</taxon>
    </lineage>
</organism>
<dbReference type="GO" id="GO:0005886">
    <property type="term" value="C:plasma membrane"/>
    <property type="evidence" value="ECO:0007669"/>
    <property type="project" value="UniProtKB-SubCell"/>
</dbReference>
<name>A0A2I4PH45_ADELI</name>
<evidence type="ECO:0000256" key="10">
    <source>
        <dbReference type="SAM" id="Phobius"/>
    </source>
</evidence>
<proteinExistence type="evidence at transcript level"/>
<protein>
    <submittedName>
        <fullName evidence="12">Olfactory receptor 48</fullName>
    </submittedName>
</protein>
<evidence type="ECO:0000256" key="1">
    <source>
        <dbReference type="ARBA" id="ARBA00004651"/>
    </source>
</evidence>
<keyword evidence="6 10" id="KW-1133">Transmembrane helix</keyword>
<dbReference type="PANTHER" id="PTHR21137">
    <property type="entry name" value="ODORANT RECEPTOR"/>
    <property type="match status" value="1"/>
</dbReference>
<comment type="subcellular location">
    <subcellularLocation>
        <location evidence="1">Cell membrane</location>
        <topology evidence="1">Multi-pass membrane protein</topology>
    </subcellularLocation>
</comment>
<keyword evidence="9" id="KW-0807">Transducer</keyword>
<dbReference type="Pfam" id="PF02949">
    <property type="entry name" value="7tm_6"/>
    <property type="match status" value="1"/>
</dbReference>
<evidence type="ECO:0000256" key="9">
    <source>
        <dbReference type="ARBA" id="ARBA00023224"/>
    </source>
</evidence>
<dbReference type="GO" id="GO:0007165">
    <property type="term" value="P:signal transduction"/>
    <property type="evidence" value="ECO:0007669"/>
    <property type="project" value="UniProtKB-KW"/>
</dbReference>
<feature type="chain" id="PRO_5014318951" evidence="11">
    <location>
        <begin position="21"/>
        <end position="93"/>
    </location>
</feature>
<evidence type="ECO:0000256" key="4">
    <source>
        <dbReference type="ARBA" id="ARBA00022692"/>
    </source>
</evidence>
<dbReference type="EMBL" id="KU523648">
    <property type="protein sequence ID" value="APZ81470.1"/>
    <property type="molecule type" value="mRNA"/>
</dbReference>
<evidence type="ECO:0000256" key="3">
    <source>
        <dbReference type="ARBA" id="ARBA00022606"/>
    </source>
</evidence>
<dbReference type="GO" id="GO:0005549">
    <property type="term" value="F:odorant binding"/>
    <property type="evidence" value="ECO:0007669"/>
    <property type="project" value="InterPro"/>
</dbReference>